<name>A0ABR6WR18_9FIRM</name>
<dbReference type="InterPro" id="IPR024227">
    <property type="entry name" value="DUF3795"/>
</dbReference>
<dbReference type="EMBL" id="WJBC01000001">
    <property type="protein sequence ID" value="MBC3803076.1"/>
    <property type="molecule type" value="Genomic_DNA"/>
</dbReference>
<dbReference type="Proteomes" id="UP000603234">
    <property type="component" value="Unassembled WGS sequence"/>
</dbReference>
<protein>
    <submittedName>
        <fullName evidence="1">DUF3795 domain-containing protein</fullName>
    </submittedName>
</protein>
<dbReference type="RefSeq" id="WP_186840990.1">
    <property type="nucleotide sequence ID" value="NZ_WJBC01000001.1"/>
</dbReference>
<sequence>MNPILAACGNDCSICPRFMPKTEAQLKSTAELWYKIGYRDHLVDNEEIKCNGCTTDNWCRHGIVGCTSERKLENCGQCEDYPCPRIKEAFENTAKFIPDCRKCCTDEEFQIMKKAFFEKKKNLNDWHEKCK</sequence>
<keyword evidence="2" id="KW-1185">Reference proteome</keyword>
<proteinExistence type="predicted"/>
<gene>
    <name evidence="1" type="ORF">GH808_01285</name>
</gene>
<reference evidence="1 2" key="1">
    <citation type="journal article" date="2020" name="mSystems">
        <title>Defining Genomic and Predicted Metabolic Features of the Acetobacterium Genus.</title>
        <authorList>
            <person name="Ross D.E."/>
            <person name="Marshall C.W."/>
            <person name="Gulliver D."/>
            <person name="May H.D."/>
            <person name="Norman R.S."/>
        </authorList>
    </citation>
    <scope>NUCLEOTIDE SEQUENCE [LARGE SCALE GENOMIC DNA]</scope>
    <source>
        <strain evidence="1 2">DSM 8238</strain>
    </source>
</reference>
<evidence type="ECO:0000313" key="1">
    <source>
        <dbReference type="EMBL" id="MBC3803076.1"/>
    </source>
</evidence>
<comment type="caution">
    <text evidence="1">The sequence shown here is derived from an EMBL/GenBank/DDBJ whole genome shotgun (WGS) entry which is preliminary data.</text>
</comment>
<organism evidence="1 2">
    <name type="scientific">Acetobacterium fimetarium</name>
    <dbReference type="NCBI Taxonomy" id="52691"/>
    <lineage>
        <taxon>Bacteria</taxon>
        <taxon>Bacillati</taxon>
        <taxon>Bacillota</taxon>
        <taxon>Clostridia</taxon>
        <taxon>Eubacteriales</taxon>
        <taxon>Eubacteriaceae</taxon>
        <taxon>Acetobacterium</taxon>
    </lineage>
</organism>
<evidence type="ECO:0000313" key="2">
    <source>
        <dbReference type="Proteomes" id="UP000603234"/>
    </source>
</evidence>
<accession>A0ABR6WR18</accession>
<dbReference type="Pfam" id="PF12675">
    <property type="entry name" value="DUF3795"/>
    <property type="match status" value="1"/>
</dbReference>